<dbReference type="HOGENOM" id="CLU_2584940_0_0_5"/>
<dbReference type="eggNOG" id="ENOG502ZQJR">
    <property type="taxonomic scope" value="Bacteria"/>
</dbReference>
<gene>
    <name evidence="2" type="ORF">HPDFL43_09307</name>
</gene>
<proteinExistence type="predicted"/>
<dbReference type="AlphaFoldDB" id="A9D646"/>
<dbReference type="Proteomes" id="UP000004291">
    <property type="component" value="Chromosome"/>
</dbReference>
<name>A9D646_HOEPD</name>
<dbReference type="OrthoDB" id="8303610at2"/>
<keyword evidence="1" id="KW-0732">Signal</keyword>
<comment type="caution">
    <text evidence="2">The sequence shown here is derived from an EMBL/GenBank/DDBJ whole genome shotgun (WGS) entry which is preliminary data.</text>
</comment>
<reference evidence="2 3" key="1">
    <citation type="submission" date="2007-10" db="EMBL/GenBank/DDBJ databases">
        <authorList>
            <person name="Wagner-Dobler I."/>
            <person name="Ferriera S."/>
            <person name="Johnson J."/>
            <person name="Kravitz S."/>
            <person name="Beeson K."/>
            <person name="Sutton G."/>
            <person name="Rogers Y.-H."/>
            <person name="Friedman R."/>
            <person name="Frazier M."/>
            <person name="Venter J.C."/>
        </authorList>
    </citation>
    <scope>NUCLEOTIDE SEQUENCE [LARGE SCALE GENOMIC DNA]</scope>
    <source>
        <strain evidence="2 3">DFL-43</strain>
    </source>
</reference>
<dbReference type="EMBL" id="ABIA03000002">
    <property type="protein sequence ID" value="EDQ33422.1"/>
    <property type="molecule type" value="Genomic_DNA"/>
</dbReference>
<organism evidence="2 3">
    <name type="scientific">Hoeflea phototrophica (strain DSM 17068 / NCIMB 14078 / DFL-43)</name>
    <dbReference type="NCBI Taxonomy" id="411684"/>
    <lineage>
        <taxon>Bacteria</taxon>
        <taxon>Pseudomonadati</taxon>
        <taxon>Pseudomonadota</taxon>
        <taxon>Alphaproteobacteria</taxon>
        <taxon>Hyphomicrobiales</taxon>
        <taxon>Rhizobiaceae</taxon>
        <taxon>Hoeflea</taxon>
    </lineage>
</organism>
<dbReference type="RefSeq" id="WP_007197637.1">
    <property type="nucleotide sequence ID" value="NZ_CM002917.1"/>
</dbReference>
<reference evidence="2 3" key="2">
    <citation type="submission" date="2012-06" db="EMBL/GenBank/DDBJ databases">
        <authorList>
            <person name="Fiebig A."/>
        </authorList>
    </citation>
    <scope>NUCLEOTIDE SEQUENCE [LARGE SCALE GENOMIC DNA]</scope>
    <source>
        <strain evidence="2 3">DFL-43</strain>
    </source>
</reference>
<feature type="chain" id="PRO_5002737031" evidence="1">
    <location>
        <begin position="21"/>
        <end position="80"/>
    </location>
</feature>
<sequence>MKRLALLISAVLIGTVSVQAQSSPRFGNGGDSVGALVADGFEIKSVVLNNGKYIVFLQKERKAFACEFSRVNKSRCGEIQ</sequence>
<evidence type="ECO:0000313" key="3">
    <source>
        <dbReference type="Proteomes" id="UP000004291"/>
    </source>
</evidence>
<evidence type="ECO:0000256" key="1">
    <source>
        <dbReference type="SAM" id="SignalP"/>
    </source>
</evidence>
<dbReference type="STRING" id="411684.HPDFL43_09307"/>
<keyword evidence="3" id="KW-1185">Reference proteome</keyword>
<protein>
    <submittedName>
        <fullName evidence="2">Uncharacterized protein</fullName>
    </submittedName>
</protein>
<feature type="signal peptide" evidence="1">
    <location>
        <begin position="1"/>
        <end position="20"/>
    </location>
</feature>
<accession>A9D646</accession>
<evidence type="ECO:0000313" key="2">
    <source>
        <dbReference type="EMBL" id="EDQ33422.1"/>
    </source>
</evidence>